<sequence length="636" mass="69275">MLRSRIVRFFFLAVFILVALVAAGIIALPFLVSTDAIRLRLAHELSTWTGHNVQLNGVPQLSLFPSPHASLPGVALSASSAARPPLMQAEKIEVDLSLYDVLQGKVRFSQTRIINPRFIMDEPVKTVAGFFTTLAGSDGSLGIAIRQAQQQIAQSPGKSDMSQINAQPFGHIQVEGGSLVYPVNEAGKTDEISNINAEIDWPDFSREASFKASGQWHGALASLTLDTDEALLLMSGGRSKLRLSFNSNRGGITFTGTARLTQDFLLDGKINARSPGVDTTLHWLFQTDDYKSGITAPVVWESSIAAQSGHIEMNDIVFSFGRNNARGALETTLQQEHFVTTGSLAFDTLDLGQILPALLAENQPPSDIFLSKRFGLDLRLSATQANWDKTVHISNLAASIQRRDYTLIIDIGNAQLFEGLAQGVIQLRHEDKSGLELESRLSASNISLQALPWHLSLTGRGALTLDLKSTLSGQDTDTQEGYQRLWPGRPWHTDGKASFSVTKGSVSGFDMPAFLQKLGTQAPFSLQATKDTSFQFDKAEGKAAINRNDIITLEATDIRFGGRNLTLQGKVNWDSKTMELTGILPPASQPVPPPCTDEEADCPAPEDVSDTKFRLEGDWQNPLVTPQSRTEPQEAP</sequence>
<dbReference type="InterPro" id="IPR007844">
    <property type="entry name" value="AsmA"/>
</dbReference>
<keyword evidence="5" id="KW-1185">Reference proteome</keyword>
<proteinExistence type="predicted"/>
<evidence type="ECO:0000313" key="4">
    <source>
        <dbReference type="EMBL" id="AQS41125.1"/>
    </source>
</evidence>
<feature type="transmembrane region" description="Helical" evidence="2">
    <location>
        <begin position="9"/>
        <end position="32"/>
    </location>
</feature>
<name>A0A1U9JTD5_9HYPH</name>
<evidence type="ECO:0000259" key="3">
    <source>
        <dbReference type="Pfam" id="PF05170"/>
    </source>
</evidence>
<keyword evidence="2" id="KW-0472">Membrane</keyword>
<dbReference type="Proteomes" id="UP000188912">
    <property type="component" value="Chromosome"/>
</dbReference>
<feature type="region of interest" description="Disordered" evidence="1">
    <location>
        <begin position="586"/>
        <end position="636"/>
    </location>
</feature>
<keyword evidence="2" id="KW-1133">Transmembrane helix</keyword>
<dbReference type="GO" id="GO:0090313">
    <property type="term" value="P:regulation of protein targeting to membrane"/>
    <property type="evidence" value="ECO:0007669"/>
    <property type="project" value="TreeGrafter"/>
</dbReference>
<accession>A0A1U9JTD5</accession>
<gene>
    <name evidence="4" type="primary">asmA</name>
    <name evidence="4" type="ORF">BHV28_04120</name>
</gene>
<dbReference type="EMBL" id="CP017315">
    <property type="protein sequence ID" value="AQS41125.1"/>
    <property type="molecule type" value="Genomic_DNA"/>
</dbReference>
<dbReference type="GO" id="GO:0005886">
    <property type="term" value="C:plasma membrane"/>
    <property type="evidence" value="ECO:0007669"/>
    <property type="project" value="TreeGrafter"/>
</dbReference>
<dbReference type="STRING" id="1902579.BHV28_04120"/>
<dbReference type="KEGG" id="thd:BHV28_04120"/>
<keyword evidence="2" id="KW-0812">Transmembrane</keyword>
<dbReference type="AlphaFoldDB" id="A0A1U9JTD5"/>
<evidence type="ECO:0000256" key="2">
    <source>
        <dbReference type="SAM" id="Phobius"/>
    </source>
</evidence>
<reference evidence="4 5" key="2">
    <citation type="journal article" date="2016" name="Sci. Rep.">
        <title>The genome of Rhizobiales bacteria in predatory ants reveals urease gene functions but no genes for nitrogen fixation.</title>
        <authorList>
            <person name="Neuvonen M.M."/>
            <person name="Tamarit D."/>
            <person name="Naslund K."/>
            <person name="Liebig J."/>
            <person name="Feldhaar H."/>
            <person name="Moran N.A."/>
            <person name="Guy L."/>
            <person name="Andersson S.G."/>
        </authorList>
    </citation>
    <scope>NUCLEOTIDE SEQUENCE [LARGE SCALE GENOMIC DNA]</scope>
    <source>
        <strain evidence="4 5">Hsal</strain>
    </source>
</reference>
<reference evidence="4 5" key="1">
    <citation type="journal article" date="2010" name="Science">
        <title>Genomic comparison of the ants Camponotus floridanus and Harpegnathos saltator.</title>
        <authorList>
            <person name="Bonasio R."/>
            <person name="Zhang G."/>
            <person name="Ye C."/>
            <person name="Mutti N.S."/>
            <person name="Fang X."/>
            <person name="Qin N."/>
            <person name="Donahue G."/>
            <person name="Yang P."/>
            <person name="Li Q."/>
            <person name="Li C."/>
            <person name="Zhang P."/>
            <person name="Huang Z."/>
            <person name="Berger S.L."/>
            <person name="Reinberg D."/>
            <person name="Wang J."/>
            <person name="Liebig J."/>
        </authorList>
    </citation>
    <scope>NUCLEOTIDE SEQUENCE [LARGE SCALE GENOMIC DNA]</scope>
    <source>
        <strain evidence="4 5">Hsal</strain>
    </source>
</reference>
<dbReference type="PANTHER" id="PTHR30441">
    <property type="entry name" value="DUF748 DOMAIN-CONTAINING PROTEIN"/>
    <property type="match status" value="1"/>
</dbReference>
<evidence type="ECO:0000313" key="5">
    <source>
        <dbReference type="Proteomes" id="UP000188912"/>
    </source>
</evidence>
<dbReference type="Pfam" id="PF05170">
    <property type="entry name" value="AsmA"/>
    <property type="match status" value="1"/>
</dbReference>
<protein>
    <submittedName>
        <fullName evidence="4">Outer membrane assembly protein</fullName>
    </submittedName>
</protein>
<feature type="domain" description="AsmA" evidence="3">
    <location>
        <begin position="11"/>
        <end position="207"/>
    </location>
</feature>
<dbReference type="PANTHER" id="PTHR30441:SF4">
    <property type="entry name" value="PROTEIN ASMA"/>
    <property type="match status" value="1"/>
</dbReference>
<organism evidence="4 5">
    <name type="scientific">Candidatus Tokpelaia hoelldobleri</name>
    <dbReference type="NCBI Taxonomy" id="1902579"/>
    <lineage>
        <taxon>Bacteria</taxon>
        <taxon>Pseudomonadati</taxon>
        <taxon>Pseudomonadota</taxon>
        <taxon>Alphaproteobacteria</taxon>
        <taxon>Hyphomicrobiales</taxon>
        <taxon>Candidatus Tokpelaia</taxon>
    </lineage>
</organism>
<evidence type="ECO:0000256" key="1">
    <source>
        <dbReference type="SAM" id="MobiDB-lite"/>
    </source>
</evidence>
<dbReference type="InterPro" id="IPR052894">
    <property type="entry name" value="AsmA-related"/>
</dbReference>